<gene>
    <name evidence="2" type="ORF">TCE0_018f04711</name>
</gene>
<proteinExistence type="predicted"/>
<feature type="compositionally biased region" description="Low complexity" evidence="1">
    <location>
        <begin position="11"/>
        <end position="20"/>
    </location>
</feature>
<evidence type="ECO:0000313" key="2">
    <source>
        <dbReference type="EMBL" id="GAM35973.1"/>
    </source>
</evidence>
<feature type="compositionally biased region" description="Acidic residues" evidence="1">
    <location>
        <begin position="509"/>
        <end position="532"/>
    </location>
</feature>
<accession>A0A510NV37</accession>
<feature type="compositionally biased region" description="Polar residues" evidence="1">
    <location>
        <begin position="115"/>
        <end position="135"/>
    </location>
</feature>
<dbReference type="Proteomes" id="UP000053095">
    <property type="component" value="Unassembled WGS sequence"/>
</dbReference>
<dbReference type="EMBL" id="DF933814">
    <property type="protein sequence ID" value="GAM35973.1"/>
    <property type="molecule type" value="Genomic_DNA"/>
</dbReference>
<keyword evidence="3" id="KW-1185">Reference proteome</keyword>
<name>A0A510NV37_TALPI</name>
<feature type="compositionally biased region" description="Polar residues" evidence="1">
    <location>
        <begin position="90"/>
        <end position="100"/>
    </location>
</feature>
<feature type="compositionally biased region" description="Basic and acidic residues" evidence="1">
    <location>
        <begin position="485"/>
        <end position="498"/>
    </location>
</feature>
<feature type="compositionally biased region" description="Polar residues" evidence="1">
    <location>
        <begin position="156"/>
        <end position="165"/>
    </location>
</feature>
<feature type="region of interest" description="Disordered" evidence="1">
    <location>
        <begin position="256"/>
        <end position="299"/>
    </location>
</feature>
<feature type="region of interest" description="Disordered" evidence="1">
    <location>
        <begin position="444"/>
        <end position="561"/>
    </location>
</feature>
<sequence length="657" mass="73041">MSGNYDYPPASNSTSRSSTSERPQENQQTRLQNLRNLILHHPDRSRARPRSETARALEALDEIEQLQQHSAQQRLHERARAFGARQRQQNSSEASHTGTENIRPGQHRERRRFSGVNTFPDLNTSMNQDSGSSAPPNRAGRRLIRPSETALRLMANRTNRTNTLDDGNGSGSQRVRDSASRMPAPSDDWWDRVAAEFSTPLPEDSTPASLSAMSERFDRLFAELGLSAADRSVPMTMGAIVEDFDRLAASFGVPTAGGAAAPRLPTPSGLDGTPRHPDPGSPDSRWRSKRRKLDSDDNREGLGGFSYGHYGQVVPGLLKMEINSCDGGNYYDEDNGESSWPGNVLLDDTSVYCTKKSRCNMILNHRGETPFSLKKIVIRSPKKGFDAAIQEGMIFVSMSSDELLERTAQYQIHYPSRSRRCHESRRHYSNPSREYFNTYRSRTQGTEAGGAGASSGDLDAQANESTWSRRSLFDPTYAEPQFRVTTEHDGNPDSRQHDDDDFPSANDVDLLDSGEDSELFCPVDEDDSDGGDTVEFNNRGRLDSRRRDRGPRNSLYGLGSNHRLNSPSLIEPARSSAGAAHGVSGDMNGISNIMKPHARFFIEREKSMVSINFDPPVSGRYILIKLWSPYSGGNIDIESIMVHGFAGTRYFPALDTR</sequence>
<reference evidence="3" key="1">
    <citation type="journal article" date="2015" name="Genome Announc.">
        <title>Draft genome sequence of Talaromyces cellulolyticus strain Y-94, a source of lignocellulosic biomass-degrading enzymes.</title>
        <authorList>
            <person name="Fujii T."/>
            <person name="Koike H."/>
            <person name="Sawayama S."/>
            <person name="Yano S."/>
            <person name="Inoue H."/>
        </authorList>
    </citation>
    <scope>NUCLEOTIDE SEQUENCE [LARGE SCALE GENOMIC DNA]</scope>
    <source>
        <strain evidence="3">Y-94</strain>
    </source>
</reference>
<feature type="region of interest" description="Disordered" evidence="1">
    <location>
        <begin position="1"/>
        <end position="29"/>
    </location>
</feature>
<feature type="region of interest" description="Disordered" evidence="1">
    <location>
        <begin position="81"/>
        <end position="187"/>
    </location>
</feature>
<protein>
    <submittedName>
        <fullName evidence="2">Uncharacterized protein</fullName>
    </submittedName>
</protein>
<organism evidence="2 3">
    <name type="scientific">Talaromyces pinophilus</name>
    <name type="common">Penicillium pinophilum</name>
    <dbReference type="NCBI Taxonomy" id="128442"/>
    <lineage>
        <taxon>Eukaryota</taxon>
        <taxon>Fungi</taxon>
        <taxon>Dikarya</taxon>
        <taxon>Ascomycota</taxon>
        <taxon>Pezizomycotina</taxon>
        <taxon>Eurotiomycetes</taxon>
        <taxon>Eurotiomycetidae</taxon>
        <taxon>Eurotiales</taxon>
        <taxon>Trichocomaceae</taxon>
        <taxon>Talaromyces</taxon>
        <taxon>Talaromyces sect. Talaromyces</taxon>
    </lineage>
</organism>
<evidence type="ECO:0000256" key="1">
    <source>
        <dbReference type="SAM" id="MobiDB-lite"/>
    </source>
</evidence>
<evidence type="ECO:0000313" key="3">
    <source>
        <dbReference type="Proteomes" id="UP000053095"/>
    </source>
</evidence>
<dbReference type="AlphaFoldDB" id="A0A510NV37"/>